<accession>R7Q6M4</accession>
<dbReference type="Proteomes" id="UP000012073">
    <property type="component" value="Unassembled WGS sequence"/>
</dbReference>
<protein>
    <submittedName>
        <fullName evidence="1">Uncharacterized protein</fullName>
    </submittedName>
</protein>
<gene>
    <name evidence="1" type="ORF">CHC_T00001773001</name>
</gene>
<proteinExistence type="predicted"/>
<dbReference type="GeneID" id="17320531"/>
<dbReference type="AlphaFoldDB" id="R7Q6M4"/>
<evidence type="ECO:0000313" key="2">
    <source>
        <dbReference type="Proteomes" id="UP000012073"/>
    </source>
</evidence>
<dbReference type="KEGG" id="ccp:CHC_T00001773001"/>
<dbReference type="Gramene" id="CDF33011">
    <property type="protein sequence ID" value="CDF33011"/>
    <property type="gene ID" value="CHC_T00001773001"/>
</dbReference>
<sequence length="194" mass="21017">MRKTPSPLHTLSCTDRLHGILFIAALQTAGGQYRVNGQKDNIKPAIVLIDLLKRGSEVNMSRFSGTAITTAAGLYVSLLSPSPRRTTADGMPTPPSTTVASRDKFTSAREPGLVEMTISAVAIINILRFQEYSLTETTFLPWSGLAVSESKTSRRSFQTFFRLVMSVSEAGSLCGSITTPSFSPSKAHLTEMEK</sequence>
<reference evidence="2" key="1">
    <citation type="journal article" date="2013" name="Proc. Natl. Acad. Sci. U.S.A.">
        <title>Genome structure and metabolic features in the red seaweed Chondrus crispus shed light on evolution of the Archaeplastida.</title>
        <authorList>
            <person name="Collen J."/>
            <person name="Porcel B."/>
            <person name="Carre W."/>
            <person name="Ball S.G."/>
            <person name="Chaparro C."/>
            <person name="Tonon T."/>
            <person name="Barbeyron T."/>
            <person name="Michel G."/>
            <person name="Noel B."/>
            <person name="Valentin K."/>
            <person name="Elias M."/>
            <person name="Artiguenave F."/>
            <person name="Arun A."/>
            <person name="Aury J.M."/>
            <person name="Barbosa-Neto J.F."/>
            <person name="Bothwell J.H."/>
            <person name="Bouget F.Y."/>
            <person name="Brillet L."/>
            <person name="Cabello-Hurtado F."/>
            <person name="Capella-Gutierrez S."/>
            <person name="Charrier B."/>
            <person name="Cladiere L."/>
            <person name="Cock J.M."/>
            <person name="Coelho S.M."/>
            <person name="Colleoni C."/>
            <person name="Czjzek M."/>
            <person name="Da Silva C."/>
            <person name="Delage L."/>
            <person name="Denoeud F."/>
            <person name="Deschamps P."/>
            <person name="Dittami S.M."/>
            <person name="Gabaldon T."/>
            <person name="Gachon C.M."/>
            <person name="Groisillier A."/>
            <person name="Herve C."/>
            <person name="Jabbari K."/>
            <person name="Katinka M."/>
            <person name="Kloareg B."/>
            <person name="Kowalczyk N."/>
            <person name="Labadie K."/>
            <person name="Leblanc C."/>
            <person name="Lopez P.J."/>
            <person name="McLachlan D.H."/>
            <person name="Meslet-Cladiere L."/>
            <person name="Moustafa A."/>
            <person name="Nehr Z."/>
            <person name="Nyvall Collen P."/>
            <person name="Panaud O."/>
            <person name="Partensky F."/>
            <person name="Poulain J."/>
            <person name="Rensing S.A."/>
            <person name="Rousvoal S."/>
            <person name="Samson G."/>
            <person name="Symeonidi A."/>
            <person name="Weissenbach J."/>
            <person name="Zambounis A."/>
            <person name="Wincker P."/>
            <person name="Boyen C."/>
        </authorList>
    </citation>
    <scope>NUCLEOTIDE SEQUENCE [LARGE SCALE GENOMIC DNA]</scope>
    <source>
        <strain evidence="2">cv. Stackhouse</strain>
    </source>
</reference>
<name>R7Q6M4_CHOCR</name>
<keyword evidence="2" id="KW-1185">Reference proteome</keyword>
<organism evidence="1 2">
    <name type="scientific">Chondrus crispus</name>
    <name type="common">Carrageen Irish moss</name>
    <name type="synonym">Polymorpha crispa</name>
    <dbReference type="NCBI Taxonomy" id="2769"/>
    <lineage>
        <taxon>Eukaryota</taxon>
        <taxon>Rhodophyta</taxon>
        <taxon>Florideophyceae</taxon>
        <taxon>Rhodymeniophycidae</taxon>
        <taxon>Gigartinales</taxon>
        <taxon>Gigartinaceae</taxon>
        <taxon>Chondrus</taxon>
    </lineage>
</organism>
<evidence type="ECO:0000313" key="1">
    <source>
        <dbReference type="EMBL" id="CDF33011.1"/>
    </source>
</evidence>
<dbReference type="EMBL" id="HG001629">
    <property type="protein sequence ID" value="CDF33011.1"/>
    <property type="molecule type" value="Genomic_DNA"/>
</dbReference>
<dbReference type="RefSeq" id="XP_005712814.1">
    <property type="nucleotide sequence ID" value="XM_005712757.1"/>
</dbReference>